<reference evidence="2" key="1">
    <citation type="submission" date="2014-02" db="EMBL/GenBank/DDBJ databases">
        <title>Transposable element dynamics among asymbiotic and ectomycorrhizal Amanita fungi.</title>
        <authorList>
            <consortium name="DOE Joint Genome Institute"/>
            <person name="Hess J."/>
            <person name="Skrede I."/>
            <person name="Wolfe B."/>
            <person name="LaButti K."/>
            <person name="Ohm R.A."/>
            <person name="Grigoriev I.V."/>
            <person name="Pringle A."/>
        </authorList>
    </citation>
    <scope>NUCLEOTIDE SEQUENCE [LARGE SCALE GENOMIC DNA]</scope>
    <source>
        <strain evidence="2">SKay4041</strain>
    </source>
</reference>
<evidence type="ECO:0000256" key="1">
    <source>
        <dbReference type="SAM" id="MobiDB-lite"/>
    </source>
</evidence>
<protein>
    <submittedName>
        <fullName evidence="2">Uncharacterized protein</fullName>
    </submittedName>
</protein>
<dbReference type="OrthoDB" id="5447531at2759"/>
<accession>A0A2A9NE41</accession>
<keyword evidence="3" id="KW-1185">Reference proteome</keyword>
<evidence type="ECO:0000313" key="3">
    <source>
        <dbReference type="Proteomes" id="UP000242287"/>
    </source>
</evidence>
<sequence length="75" mass="8108">MAPFPGHHCPNCKKSFSQTCVKKGHMVQCSKCSSWIMPGKSCATCAAREAAEARKKKGGKKRRSNLSQGGARLLN</sequence>
<gene>
    <name evidence="2" type="ORF">AMATHDRAFT_69656</name>
</gene>
<organism evidence="2 3">
    <name type="scientific">Amanita thiersii Skay4041</name>
    <dbReference type="NCBI Taxonomy" id="703135"/>
    <lineage>
        <taxon>Eukaryota</taxon>
        <taxon>Fungi</taxon>
        <taxon>Dikarya</taxon>
        <taxon>Basidiomycota</taxon>
        <taxon>Agaricomycotina</taxon>
        <taxon>Agaricomycetes</taxon>
        <taxon>Agaricomycetidae</taxon>
        <taxon>Agaricales</taxon>
        <taxon>Pluteineae</taxon>
        <taxon>Amanitaceae</taxon>
        <taxon>Amanita</taxon>
    </lineage>
</organism>
<proteinExistence type="predicted"/>
<dbReference type="Proteomes" id="UP000242287">
    <property type="component" value="Unassembled WGS sequence"/>
</dbReference>
<dbReference type="EMBL" id="KZ302183">
    <property type="protein sequence ID" value="PFH46517.1"/>
    <property type="molecule type" value="Genomic_DNA"/>
</dbReference>
<name>A0A2A9NE41_9AGAR</name>
<feature type="region of interest" description="Disordered" evidence="1">
    <location>
        <begin position="53"/>
        <end position="75"/>
    </location>
</feature>
<feature type="compositionally biased region" description="Basic residues" evidence="1">
    <location>
        <begin position="54"/>
        <end position="64"/>
    </location>
</feature>
<evidence type="ECO:0000313" key="2">
    <source>
        <dbReference type="EMBL" id="PFH46517.1"/>
    </source>
</evidence>
<dbReference type="AlphaFoldDB" id="A0A2A9NE41"/>